<reference evidence="2" key="1">
    <citation type="submission" date="2020-02" db="EMBL/GenBank/DDBJ databases">
        <authorList>
            <person name="Meier V. D."/>
        </authorList>
    </citation>
    <scope>NUCLEOTIDE SEQUENCE</scope>
    <source>
        <strain evidence="2">AVDCRST_MAG73</strain>
    </source>
</reference>
<dbReference type="EMBL" id="CADCWE010000196">
    <property type="protein sequence ID" value="CAA9551594.1"/>
    <property type="molecule type" value="Genomic_DNA"/>
</dbReference>
<evidence type="ECO:0000256" key="1">
    <source>
        <dbReference type="SAM" id="MobiDB-lite"/>
    </source>
</evidence>
<proteinExistence type="predicted"/>
<sequence>GEFGCAAVRPGGPRAGQRKRQPRRLGGGPGHARRRDGRRVRGRLPRQSERGPKPQAGDGRLRAGGRPARGPQSGPDAGRAQPAPDRTGPVSDVHRRRARRARHRRCRGDHRRTVDRAGAGGGPGQVGRDRRQADRAADADRSGDHRRHRRPDRRPTDRRQRRQPAPPASGTARRLGV</sequence>
<feature type="compositionally biased region" description="Low complexity" evidence="1">
    <location>
        <begin position="64"/>
        <end position="75"/>
    </location>
</feature>
<organism evidence="2">
    <name type="scientific">uncultured Thermomicrobiales bacterium</name>
    <dbReference type="NCBI Taxonomy" id="1645740"/>
    <lineage>
        <taxon>Bacteria</taxon>
        <taxon>Pseudomonadati</taxon>
        <taxon>Thermomicrobiota</taxon>
        <taxon>Thermomicrobia</taxon>
        <taxon>Thermomicrobiales</taxon>
        <taxon>environmental samples</taxon>
    </lineage>
</organism>
<feature type="compositionally biased region" description="Basic residues" evidence="1">
    <location>
        <begin position="31"/>
        <end position="44"/>
    </location>
</feature>
<feature type="compositionally biased region" description="Basic residues" evidence="1">
    <location>
        <begin position="94"/>
        <end position="110"/>
    </location>
</feature>
<dbReference type="AlphaFoldDB" id="A0A6J4UIQ2"/>
<gene>
    <name evidence="2" type="ORF">AVDCRST_MAG73-2857</name>
</gene>
<evidence type="ECO:0000313" key="2">
    <source>
        <dbReference type="EMBL" id="CAA9551594.1"/>
    </source>
</evidence>
<feature type="non-terminal residue" evidence="2">
    <location>
        <position position="177"/>
    </location>
</feature>
<name>A0A6J4UIQ2_9BACT</name>
<protein>
    <submittedName>
        <fullName evidence="2">Uncharacterized protein</fullName>
    </submittedName>
</protein>
<feature type="region of interest" description="Disordered" evidence="1">
    <location>
        <begin position="1"/>
        <end position="177"/>
    </location>
</feature>
<feature type="non-terminal residue" evidence="2">
    <location>
        <position position="1"/>
    </location>
</feature>
<accession>A0A6J4UIQ2</accession>
<feature type="compositionally biased region" description="Basic and acidic residues" evidence="1">
    <location>
        <begin position="127"/>
        <end position="143"/>
    </location>
</feature>